<dbReference type="PANTHER" id="PTHR22753:SF14">
    <property type="entry name" value="MONOACYLGLYCEROL_DIACYLGLYCEROL O-ACYLTRANSFERASE"/>
    <property type="match status" value="1"/>
</dbReference>
<organism evidence="1 2">
    <name type="scientific">Ilex paraguariensis</name>
    <name type="common">yerba mate</name>
    <dbReference type="NCBI Taxonomy" id="185542"/>
    <lineage>
        <taxon>Eukaryota</taxon>
        <taxon>Viridiplantae</taxon>
        <taxon>Streptophyta</taxon>
        <taxon>Embryophyta</taxon>
        <taxon>Tracheophyta</taxon>
        <taxon>Spermatophyta</taxon>
        <taxon>Magnoliopsida</taxon>
        <taxon>eudicotyledons</taxon>
        <taxon>Gunneridae</taxon>
        <taxon>Pentapetalae</taxon>
        <taxon>asterids</taxon>
        <taxon>campanulids</taxon>
        <taxon>Aquifoliales</taxon>
        <taxon>Aquifoliaceae</taxon>
        <taxon>Ilex</taxon>
    </lineage>
</organism>
<sequence>MAARFGATIVPFGAIGEDDIAERVAVMRETEGGNQSGNMITVIVIERFCWCASGRDDDSDVLLVAERDVAAVIPISNLTIPLNLTEIVTRPCSLVLDYNDIMRIPLLRDYIRRTNKDTIRLRGEMSGEVANQDFYAPALLPKLPGRFYYLFGKPIQTKGREKELKNKESANEMYLHIKSEIECSMAYLIKKREEDPYRGIIDRTVYRAISAPVDQVPTFEP</sequence>
<dbReference type="PANTHER" id="PTHR22753">
    <property type="entry name" value="TRANSMEMBRANE PROTEIN 68"/>
    <property type="match status" value="1"/>
</dbReference>
<comment type="caution">
    <text evidence="1">The sequence shown here is derived from an EMBL/GenBank/DDBJ whole genome shotgun (WGS) entry which is preliminary data.</text>
</comment>
<name>A0ABC8QXW2_9AQUA</name>
<evidence type="ECO:0000313" key="2">
    <source>
        <dbReference type="Proteomes" id="UP001642360"/>
    </source>
</evidence>
<protein>
    <submittedName>
        <fullName evidence="1">Uncharacterized protein</fullName>
    </submittedName>
</protein>
<accession>A0ABC8QXW2</accession>
<proteinExistence type="predicted"/>
<keyword evidence="2" id="KW-1185">Reference proteome</keyword>
<dbReference type="EMBL" id="CAUOFW020000801">
    <property type="protein sequence ID" value="CAK9137066.1"/>
    <property type="molecule type" value="Genomic_DNA"/>
</dbReference>
<evidence type="ECO:0000313" key="1">
    <source>
        <dbReference type="EMBL" id="CAK9137066.1"/>
    </source>
</evidence>
<dbReference type="Proteomes" id="UP001642360">
    <property type="component" value="Unassembled WGS sequence"/>
</dbReference>
<reference evidence="1 2" key="1">
    <citation type="submission" date="2024-02" db="EMBL/GenBank/DDBJ databases">
        <authorList>
            <person name="Vignale AGUSTIN F."/>
            <person name="Sosa J E."/>
            <person name="Modenutti C."/>
        </authorList>
    </citation>
    <scope>NUCLEOTIDE SEQUENCE [LARGE SCALE GENOMIC DNA]</scope>
</reference>
<gene>
    <name evidence="1" type="ORF">ILEXP_LOCUS4088</name>
</gene>
<dbReference type="AlphaFoldDB" id="A0ABC8QXW2"/>